<gene>
    <name evidence="4" type="ORF">GpartN1_g6395.t1</name>
</gene>
<dbReference type="Pfam" id="PF04499">
    <property type="entry name" value="SAPS"/>
    <property type="match status" value="1"/>
</dbReference>
<organism evidence="4 5">
    <name type="scientific">Galdieria partita</name>
    <dbReference type="NCBI Taxonomy" id="83374"/>
    <lineage>
        <taxon>Eukaryota</taxon>
        <taxon>Rhodophyta</taxon>
        <taxon>Bangiophyceae</taxon>
        <taxon>Galdieriales</taxon>
        <taxon>Galdieriaceae</taxon>
        <taxon>Galdieria</taxon>
    </lineage>
</organism>
<feature type="region of interest" description="Disordered" evidence="3">
    <location>
        <begin position="435"/>
        <end position="458"/>
    </location>
</feature>
<dbReference type="OrthoDB" id="295029at2759"/>
<dbReference type="GO" id="GO:0019903">
    <property type="term" value="F:protein phosphatase binding"/>
    <property type="evidence" value="ECO:0007669"/>
    <property type="project" value="InterPro"/>
</dbReference>
<proteinExistence type="inferred from homology"/>
<dbReference type="PANTHER" id="PTHR12634">
    <property type="entry name" value="SIT4 YEAST -ASSOCIATING PROTEIN-RELATED"/>
    <property type="match status" value="1"/>
</dbReference>
<feature type="compositionally biased region" description="Basic and acidic residues" evidence="3">
    <location>
        <begin position="448"/>
        <end position="458"/>
    </location>
</feature>
<evidence type="ECO:0000313" key="5">
    <source>
        <dbReference type="Proteomes" id="UP001061958"/>
    </source>
</evidence>
<comment type="caution">
    <text evidence="4">The sequence shown here is derived from an EMBL/GenBank/DDBJ whole genome shotgun (WGS) entry which is preliminary data.</text>
</comment>
<comment type="similarity">
    <text evidence="1">Belongs to the SAPS family.</text>
</comment>
<keyword evidence="2" id="KW-0131">Cell cycle</keyword>
<dbReference type="AlphaFoldDB" id="A0A9C7USX1"/>
<accession>A0A9C7USX1</accession>
<sequence length="739" mass="83461">MTANVFESEVLTMLRSSFRNLIEAIDLDMILDMEECSLDFRLWPENELLETSRYDADNESKRALDTVVKELLSSRRVVQTLLNYALDPPPPKCSPQDNRVKKYPKLSVQILVSLPPVLKVLAEDEDLMASFFARLLGGGGIPEHLSSEVASYSSMGNGTGSEEDYDVSSESSGLSPKLREKKDSTNESPVSHTKNSFTVSSWLDEERSYHFNKILEALLEYQKGAAVLTFVRNYAFSRLPYCEDRDEPSTLLHALVRGIHMQSITELLLKVLSTGISLRLFSYSYAGVEAYEDEREASNLDEDSTWSRAYLRFPFEEEAEHDAATTYSVDSDVEEEEDSSQVPANVSKRDQTLEWLFQSDNCIRLVRILLHRLYVALLQDWPSENRSSTMMEPGNAVEVLRAVSRVLSRLAIVNLRLTDEMDSSQDVVLLHDKQPKGEKAALSSDGKPSLEKTQENRPLEPEAHVIVDHMLHMLCKAYDRLFMDLNPSQRVESVAQHSPFLAGVHFLFGAATKVLSAFLDIRLELNNWGELPPLIAVLLKYVDFGVNMLHVAPKQPLLYLGSLSEDTSSRQRPCQSSWLGLHRLQLVKFFTALVGVPHIDVQTALLHSEVIAPIIHLLFDYPNHNVLHAEVERLVVAIIRGNTDYELRQNLLDVLVPRIYQVAVDRREGKIAPWLSYMGHVKRLAEELISASATQPSLCQMLKKNTWWTSFMTVNHHGSYPMSSAKATHSEEGNKTLGT</sequence>
<dbReference type="InterPro" id="IPR007587">
    <property type="entry name" value="SAPS"/>
</dbReference>
<name>A0A9C7USX1_9RHOD</name>
<reference evidence="4" key="1">
    <citation type="journal article" date="2022" name="Proc. Natl. Acad. Sci. U.S.A.">
        <title>Life cycle and functional genomics of the unicellular red alga Galdieria for elucidating algal and plant evolution and industrial use.</title>
        <authorList>
            <person name="Hirooka S."/>
            <person name="Itabashi T."/>
            <person name="Ichinose T.M."/>
            <person name="Onuma R."/>
            <person name="Fujiwara T."/>
            <person name="Yamashita S."/>
            <person name="Jong L.W."/>
            <person name="Tomita R."/>
            <person name="Iwane A.H."/>
            <person name="Miyagishima S.Y."/>
        </authorList>
    </citation>
    <scope>NUCLEOTIDE SEQUENCE</scope>
    <source>
        <strain evidence="4">NBRC 102759</strain>
    </source>
</reference>
<dbReference type="GO" id="GO:0019888">
    <property type="term" value="F:protein phosphatase regulator activity"/>
    <property type="evidence" value="ECO:0007669"/>
    <property type="project" value="TreeGrafter"/>
</dbReference>
<evidence type="ECO:0000256" key="3">
    <source>
        <dbReference type="SAM" id="MobiDB-lite"/>
    </source>
</evidence>
<dbReference type="PANTHER" id="PTHR12634:SF8">
    <property type="entry name" value="FIERY MOUNTAIN, ISOFORM D"/>
    <property type="match status" value="1"/>
</dbReference>
<evidence type="ECO:0000313" key="4">
    <source>
        <dbReference type="EMBL" id="GJQ14604.1"/>
    </source>
</evidence>
<feature type="region of interest" description="Disordered" evidence="3">
    <location>
        <begin position="152"/>
        <end position="194"/>
    </location>
</feature>
<evidence type="ECO:0000256" key="2">
    <source>
        <dbReference type="ARBA" id="ARBA00023306"/>
    </source>
</evidence>
<feature type="region of interest" description="Disordered" evidence="3">
    <location>
        <begin position="321"/>
        <end position="345"/>
    </location>
</feature>
<dbReference type="EMBL" id="BQMJ01000057">
    <property type="protein sequence ID" value="GJQ14604.1"/>
    <property type="molecule type" value="Genomic_DNA"/>
</dbReference>
<reference evidence="4" key="2">
    <citation type="submission" date="2022-01" db="EMBL/GenBank/DDBJ databases">
        <authorList>
            <person name="Hirooka S."/>
            <person name="Miyagishima S.Y."/>
        </authorList>
    </citation>
    <scope>NUCLEOTIDE SEQUENCE</scope>
    <source>
        <strain evidence="4">NBRC 102759</strain>
    </source>
</reference>
<keyword evidence="5" id="KW-1185">Reference proteome</keyword>
<protein>
    <submittedName>
        <fullName evidence="4">Uncharacterized protein</fullName>
    </submittedName>
</protein>
<evidence type="ECO:0000256" key="1">
    <source>
        <dbReference type="ARBA" id="ARBA00006180"/>
    </source>
</evidence>
<dbReference type="Proteomes" id="UP001061958">
    <property type="component" value="Unassembled WGS sequence"/>
</dbReference>